<proteinExistence type="predicted"/>
<accession>A0ACC1J9R8</accession>
<keyword evidence="2" id="KW-1185">Reference proteome</keyword>
<sequence length="92" mass="10118">MSLDTLRDDFNASGIIARRVRYLRRPLERLPAIFEPPAGKKSSLSSSSPAPSACGMCLETLVYSVSSIFFNSLSIQELSRMSRSPNSSNSLF</sequence>
<dbReference type="EMBL" id="JANBPW010001748">
    <property type="protein sequence ID" value="KAJ1943270.1"/>
    <property type="molecule type" value="Genomic_DNA"/>
</dbReference>
<gene>
    <name evidence="1" type="ORF">FBU59_002959</name>
</gene>
<name>A0ACC1J9R8_9FUNG</name>
<comment type="caution">
    <text evidence="1">The sequence shown here is derived from an EMBL/GenBank/DDBJ whole genome shotgun (WGS) entry which is preliminary data.</text>
</comment>
<reference evidence="1" key="1">
    <citation type="submission" date="2022-07" db="EMBL/GenBank/DDBJ databases">
        <title>Phylogenomic reconstructions and comparative analyses of Kickxellomycotina fungi.</title>
        <authorList>
            <person name="Reynolds N.K."/>
            <person name="Stajich J.E."/>
            <person name="Barry K."/>
            <person name="Grigoriev I.V."/>
            <person name="Crous P."/>
            <person name="Smith M.E."/>
        </authorList>
    </citation>
    <scope>NUCLEOTIDE SEQUENCE</scope>
    <source>
        <strain evidence="1">NRRL 5244</strain>
    </source>
</reference>
<organism evidence="1 2">
    <name type="scientific">Linderina macrospora</name>
    <dbReference type="NCBI Taxonomy" id="4868"/>
    <lineage>
        <taxon>Eukaryota</taxon>
        <taxon>Fungi</taxon>
        <taxon>Fungi incertae sedis</taxon>
        <taxon>Zoopagomycota</taxon>
        <taxon>Kickxellomycotina</taxon>
        <taxon>Kickxellomycetes</taxon>
        <taxon>Kickxellales</taxon>
        <taxon>Kickxellaceae</taxon>
        <taxon>Linderina</taxon>
    </lineage>
</organism>
<evidence type="ECO:0000313" key="1">
    <source>
        <dbReference type="EMBL" id="KAJ1943270.1"/>
    </source>
</evidence>
<dbReference type="Proteomes" id="UP001150603">
    <property type="component" value="Unassembled WGS sequence"/>
</dbReference>
<protein>
    <submittedName>
        <fullName evidence="1">Uncharacterized protein</fullName>
    </submittedName>
</protein>
<evidence type="ECO:0000313" key="2">
    <source>
        <dbReference type="Proteomes" id="UP001150603"/>
    </source>
</evidence>